<keyword evidence="5" id="KW-1185">Reference proteome</keyword>
<dbReference type="EMBL" id="GL379797">
    <property type="protein sequence ID" value="EGT32311.1"/>
    <property type="molecule type" value="Genomic_DNA"/>
</dbReference>
<feature type="compositionally biased region" description="Basic and acidic residues" evidence="2">
    <location>
        <begin position="820"/>
        <end position="829"/>
    </location>
</feature>
<keyword evidence="1" id="KW-0479">Metal-binding</keyword>
<dbReference type="SUPFAM" id="SSF50978">
    <property type="entry name" value="WD40 repeat-like"/>
    <property type="match status" value="1"/>
</dbReference>
<sequence length="907" mass="101861">MAPPTRRSQTRPTTPAVAPEPVPVETKPPTEQLLLNTYREEKFKFSFQDEELTAFECAQKMASFKTKEEFLAAIPIEEVQKFLVRVIQGQPGRPLKCYSCENMYASALGFWNHFKKCSIDTHQDAVTAAQEFIAMPYLWLRVKKQDQEKTLKNIVGTNYKCFSPSCGREFKIASALIKHLEGCIEPAYLTFMNRPDDFRKMDNKTKQRFAREAMKDRPILPCLVTGCDQEYNTPNALVYHVDRCGVEKSAQPWKCYRCGYTGVGSESEAHLLECAKRAELNKPSEIDTLLASINGDTDPSSAKKRRVAGGTPRVTARKDGSTLLRFRKSTVNREFNGVVSKEDQRSYEQTCNNMFETWKTESDEIPFCNRLKQIEKAKWTPIPLDENDEFHKIFNRKSVTLRTEKAEPLQESLPSGIRIDSLKSEKIEINEPNTKDFIVAYCGAPINGIKVAPGKTSEGEEVVCVTTFANEGDLESTSSVAQFWRHSEAGGLKLWFLLEISGNVLCMRWLQKHDSKEPGLIGYVAFATSLGTVLIYRVDSDSAPLPSNDSGVSVVRADPHLILSLPKSPESSDESFLNATIKVEGEEVQMPIRIDESTVPILKVAWTEGGGIVAATTALGQIVIWDLDSEDLGSPRVRIGQDWNSLPTDISFLNADHLVVGFREKMMKVMNIETWEVKLEENTVKTAGSRVHTDPRIIDSFFTFQSDYNFFPYANATSISYIHMDVDSMNLILIPTGNTHQLMAWDVAMCAPLGTLISCGVDGRLVASASGRLLRNIHHPFFANRSIMSLKRRRVLKVPQTMEEFLKEPKTEDAVPSTSKDTKEPKAPLEESLVEHENVCQKMWLEVGFDQVFEPTRVELSCLDQRIESLNCVDATTNRENPVAFTGGEAGLLFAVSSKLILTEMKL</sequence>
<dbReference type="InterPro" id="IPR013087">
    <property type="entry name" value="Znf_C2H2_type"/>
</dbReference>
<dbReference type="HOGENOM" id="CLU_307609_0_0_1"/>
<keyword evidence="1" id="KW-0862">Zinc</keyword>
<evidence type="ECO:0000313" key="4">
    <source>
        <dbReference type="EMBL" id="EGT32311.1"/>
    </source>
</evidence>
<accession>G0MJI7</accession>
<dbReference type="GO" id="GO:0008270">
    <property type="term" value="F:zinc ion binding"/>
    <property type="evidence" value="ECO:0007669"/>
    <property type="project" value="UniProtKB-KW"/>
</dbReference>
<protein>
    <recommendedName>
        <fullName evidence="3">C2H2-type domain-containing protein</fullName>
    </recommendedName>
</protein>
<dbReference type="Gene3D" id="2.130.10.10">
    <property type="entry name" value="YVTN repeat-like/Quinoprotein amine dehydrogenase"/>
    <property type="match status" value="1"/>
</dbReference>
<dbReference type="AlphaFoldDB" id="G0MJI7"/>
<dbReference type="InterPro" id="IPR015943">
    <property type="entry name" value="WD40/YVTN_repeat-like_dom_sf"/>
</dbReference>
<evidence type="ECO:0000256" key="1">
    <source>
        <dbReference type="PROSITE-ProRule" id="PRU00042"/>
    </source>
</evidence>
<dbReference type="InterPro" id="IPR036322">
    <property type="entry name" value="WD40_repeat_dom_sf"/>
</dbReference>
<gene>
    <name evidence="4" type="ORF">CAEBREN_01816</name>
</gene>
<evidence type="ECO:0000313" key="5">
    <source>
        <dbReference type="Proteomes" id="UP000008068"/>
    </source>
</evidence>
<dbReference type="OMA" id="HLERCGQ"/>
<dbReference type="InParanoid" id="G0MJI7"/>
<dbReference type="PROSITE" id="PS50157">
    <property type="entry name" value="ZINC_FINGER_C2H2_2"/>
    <property type="match status" value="1"/>
</dbReference>
<organism evidence="5">
    <name type="scientific">Caenorhabditis brenneri</name>
    <name type="common">Nematode worm</name>
    <dbReference type="NCBI Taxonomy" id="135651"/>
    <lineage>
        <taxon>Eukaryota</taxon>
        <taxon>Metazoa</taxon>
        <taxon>Ecdysozoa</taxon>
        <taxon>Nematoda</taxon>
        <taxon>Chromadorea</taxon>
        <taxon>Rhabditida</taxon>
        <taxon>Rhabditina</taxon>
        <taxon>Rhabditomorpha</taxon>
        <taxon>Rhabditoidea</taxon>
        <taxon>Rhabditidae</taxon>
        <taxon>Peloderinae</taxon>
        <taxon>Caenorhabditis</taxon>
    </lineage>
</organism>
<evidence type="ECO:0000256" key="2">
    <source>
        <dbReference type="SAM" id="MobiDB-lite"/>
    </source>
</evidence>
<dbReference type="eggNOG" id="ENOG502S87S">
    <property type="taxonomic scope" value="Eukaryota"/>
</dbReference>
<dbReference type="FunCoup" id="G0MJI7">
    <property type="interactions" value="266"/>
</dbReference>
<keyword evidence="1" id="KW-0863">Zinc-finger</keyword>
<feature type="domain" description="C2H2-type" evidence="3">
    <location>
        <begin position="159"/>
        <end position="179"/>
    </location>
</feature>
<feature type="region of interest" description="Disordered" evidence="2">
    <location>
        <begin position="807"/>
        <end position="829"/>
    </location>
</feature>
<feature type="region of interest" description="Disordered" evidence="2">
    <location>
        <begin position="293"/>
        <end position="314"/>
    </location>
</feature>
<feature type="region of interest" description="Disordered" evidence="2">
    <location>
        <begin position="1"/>
        <end position="28"/>
    </location>
</feature>
<evidence type="ECO:0000259" key="3">
    <source>
        <dbReference type="PROSITE" id="PS50157"/>
    </source>
</evidence>
<dbReference type="Proteomes" id="UP000008068">
    <property type="component" value="Unassembled WGS sequence"/>
</dbReference>
<dbReference type="OrthoDB" id="3535323at2759"/>
<reference evidence="5" key="1">
    <citation type="submission" date="2011-07" db="EMBL/GenBank/DDBJ databases">
        <authorList>
            <consortium name="Caenorhabditis brenneri Sequencing and Analysis Consortium"/>
            <person name="Wilson R.K."/>
        </authorList>
    </citation>
    <scope>NUCLEOTIDE SEQUENCE [LARGE SCALE GENOMIC DNA]</scope>
    <source>
        <strain evidence="5">PB2801</strain>
    </source>
</reference>
<name>G0MJI7_CAEBE</name>
<proteinExistence type="predicted"/>